<keyword evidence="5" id="KW-0862">Zinc</keyword>
<evidence type="ECO:0000256" key="4">
    <source>
        <dbReference type="ARBA" id="ARBA00022801"/>
    </source>
</evidence>
<dbReference type="Gene3D" id="3.60.15.10">
    <property type="entry name" value="Ribonuclease Z/Hydroxyacylglutathione hydrolase-like"/>
    <property type="match status" value="1"/>
</dbReference>
<evidence type="ECO:0000256" key="3">
    <source>
        <dbReference type="ARBA" id="ARBA00022723"/>
    </source>
</evidence>
<evidence type="ECO:0000313" key="7">
    <source>
        <dbReference type="EMBL" id="TFZ02624.1"/>
    </source>
</evidence>
<comment type="cofactor">
    <cofactor evidence="1">
        <name>Zn(2+)</name>
        <dbReference type="ChEBI" id="CHEBI:29105"/>
    </cofactor>
</comment>
<dbReference type="InterPro" id="IPR001279">
    <property type="entry name" value="Metallo-B-lactamas"/>
</dbReference>
<dbReference type="InterPro" id="IPR051013">
    <property type="entry name" value="MBL_superfamily_lactonases"/>
</dbReference>
<comment type="caution">
    <text evidence="7">The sequence shown here is derived from an EMBL/GenBank/DDBJ whole genome shotgun (WGS) entry which is preliminary data.</text>
</comment>
<organism evidence="7 8">
    <name type="scientific">Ramlibacter henchirensis</name>
    <dbReference type="NCBI Taxonomy" id="204072"/>
    <lineage>
        <taxon>Bacteria</taxon>
        <taxon>Pseudomonadati</taxon>
        <taxon>Pseudomonadota</taxon>
        <taxon>Betaproteobacteria</taxon>
        <taxon>Burkholderiales</taxon>
        <taxon>Comamonadaceae</taxon>
        <taxon>Ramlibacter</taxon>
    </lineage>
</organism>
<evidence type="ECO:0000256" key="1">
    <source>
        <dbReference type="ARBA" id="ARBA00001947"/>
    </source>
</evidence>
<dbReference type="GO" id="GO:0046872">
    <property type="term" value="F:metal ion binding"/>
    <property type="evidence" value="ECO:0007669"/>
    <property type="project" value="UniProtKB-KW"/>
</dbReference>
<keyword evidence="8" id="KW-1185">Reference proteome</keyword>
<evidence type="ECO:0000256" key="5">
    <source>
        <dbReference type="ARBA" id="ARBA00022833"/>
    </source>
</evidence>
<dbReference type="AlphaFoldDB" id="A0A4Z0BVX0"/>
<accession>A0A4Z0BVX0</accession>
<dbReference type="GO" id="GO:0016787">
    <property type="term" value="F:hydrolase activity"/>
    <property type="evidence" value="ECO:0007669"/>
    <property type="project" value="UniProtKB-KW"/>
</dbReference>
<evidence type="ECO:0000256" key="2">
    <source>
        <dbReference type="ARBA" id="ARBA00007749"/>
    </source>
</evidence>
<dbReference type="PANTHER" id="PTHR42978:SF7">
    <property type="entry name" value="METALLO-HYDROLASE RV2300C-RELATED"/>
    <property type="match status" value="1"/>
</dbReference>
<dbReference type="SUPFAM" id="SSF56281">
    <property type="entry name" value="Metallo-hydrolase/oxidoreductase"/>
    <property type="match status" value="1"/>
</dbReference>
<dbReference type="EMBL" id="SMLM01000002">
    <property type="protein sequence ID" value="TFZ02624.1"/>
    <property type="molecule type" value="Genomic_DNA"/>
</dbReference>
<protein>
    <submittedName>
        <fullName evidence="7">N-acyl homoserine lactonase family protein</fullName>
    </submittedName>
</protein>
<dbReference type="RefSeq" id="WP_135264149.1">
    <property type="nucleotide sequence ID" value="NZ_SMLM01000002.1"/>
</dbReference>
<dbReference type="SMART" id="SM00849">
    <property type="entry name" value="Lactamase_B"/>
    <property type="match status" value="1"/>
</dbReference>
<keyword evidence="3" id="KW-0479">Metal-binding</keyword>
<comment type="similarity">
    <text evidence="2">Belongs to the metallo-beta-lactamase superfamily.</text>
</comment>
<evidence type="ECO:0000259" key="6">
    <source>
        <dbReference type="SMART" id="SM00849"/>
    </source>
</evidence>
<dbReference type="OrthoDB" id="5443440at2"/>
<dbReference type="CDD" id="cd07729">
    <property type="entry name" value="AHL_lactonase_MBL-fold"/>
    <property type="match status" value="1"/>
</dbReference>
<proteinExistence type="inferred from homology"/>
<sequence>MNEWSLWSFRYATGRLPVDFLSGSPINSNKGTQPVPMIVSLLKSTTGELVLVDTGFATGESMTGRKFDGFVRSDEILRRFGCDPKDIHKLVLTHMHFDHAGNLDAFPNARIYLQRYEYDAWKEVIAEFGGTPQSKDHWAFSSLNVPDFDALERAMAQGRVEFLDGDYEVADGVTCRLARDSHTFGSQWLEIRTRQGPFVLAGDCCYTFQNLERMWPPGYTQGNAFNMIREFKKMKAVAGDDLKRLVPGHDIELFTRYPSGEREGVTFIEAALAEGHASLL</sequence>
<dbReference type="Pfam" id="PF00753">
    <property type="entry name" value="Lactamase_B"/>
    <property type="match status" value="1"/>
</dbReference>
<name>A0A4Z0BVX0_9BURK</name>
<dbReference type="Proteomes" id="UP000298180">
    <property type="component" value="Unassembled WGS sequence"/>
</dbReference>
<dbReference type="InterPro" id="IPR036866">
    <property type="entry name" value="RibonucZ/Hydroxyglut_hydro"/>
</dbReference>
<keyword evidence="4" id="KW-0378">Hydrolase</keyword>
<dbReference type="PANTHER" id="PTHR42978">
    <property type="entry name" value="QUORUM-QUENCHING LACTONASE YTNP-RELATED-RELATED"/>
    <property type="match status" value="1"/>
</dbReference>
<evidence type="ECO:0000313" key="8">
    <source>
        <dbReference type="Proteomes" id="UP000298180"/>
    </source>
</evidence>
<feature type="domain" description="Metallo-beta-lactamase" evidence="6">
    <location>
        <begin position="36"/>
        <end position="249"/>
    </location>
</feature>
<gene>
    <name evidence="7" type="ORF">EZ313_15310</name>
</gene>
<reference evidence="7 8" key="1">
    <citation type="submission" date="2019-03" db="EMBL/GenBank/DDBJ databases">
        <title>Ramlibacter henchirensis DSM 14656, whole genome shotgun sequence.</title>
        <authorList>
            <person name="Zhang X."/>
            <person name="Feng G."/>
            <person name="Zhu H."/>
        </authorList>
    </citation>
    <scope>NUCLEOTIDE SEQUENCE [LARGE SCALE GENOMIC DNA]</scope>
    <source>
        <strain evidence="7 8">DSM 14656</strain>
    </source>
</reference>